<comment type="caution">
    <text evidence="2">The sequence shown here is derived from an EMBL/GenBank/DDBJ whole genome shotgun (WGS) entry which is preliminary data.</text>
</comment>
<feature type="signal peptide" evidence="1">
    <location>
        <begin position="1"/>
        <end position="17"/>
    </location>
</feature>
<dbReference type="AlphaFoldDB" id="A0A9P7JNC9"/>
<accession>A0A9P7JNC9</accession>
<reference evidence="2" key="1">
    <citation type="journal article" date="2020" name="New Phytol.">
        <title>Comparative genomics reveals dynamic genome evolution in host specialist ectomycorrhizal fungi.</title>
        <authorList>
            <person name="Lofgren L.A."/>
            <person name="Nguyen N.H."/>
            <person name="Vilgalys R."/>
            <person name="Ruytinx J."/>
            <person name="Liao H.L."/>
            <person name="Branco S."/>
            <person name="Kuo A."/>
            <person name="LaButti K."/>
            <person name="Lipzen A."/>
            <person name="Andreopoulos W."/>
            <person name="Pangilinan J."/>
            <person name="Riley R."/>
            <person name="Hundley H."/>
            <person name="Na H."/>
            <person name="Barry K."/>
            <person name="Grigoriev I.V."/>
            <person name="Stajich J.E."/>
            <person name="Kennedy P.G."/>
        </authorList>
    </citation>
    <scope>NUCLEOTIDE SEQUENCE</scope>
    <source>
        <strain evidence="2">FC423</strain>
    </source>
</reference>
<evidence type="ECO:0000313" key="3">
    <source>
        <dbReference type="Proteomes" id="UP000823399"/>
    </source>
</evidence>
<evidence type="ECO:0008006" key="4">
    <source>
        <dbReference type="Google" id="ProtNLM"/>
    </source>
</evidence>
<dbReference type="GeneID" id="64691994"/>
<feature type="chain" id="PRO_5040225501" description="Secreted protein" evidence="1">
    <location>
        <begin position="18"/>
        <end position="123"/>
    </location>
</feature>
<evidence type="ECO:0000256" key="1">
    <source>
        <dbReference type="SAM" id="SignalP"/>
    </source>
</evidence>
<sequence length="123" mass="13594">MFGFHRILIILTTIVRAALGPSPAGSKGLRALIQEGAKFVAGLAASKPGSIRSPPLRHTTFFMSELLSAECNLGDTIIVSHQYMSTLYQKLSRVCLDYHRTHQIHQTQTSRASMTSPPMVIWQ</sequence>
<name>A0A9P7JNC9_9AGAM</name>
<dbReference type="Proteomes" id="UP000823399">
    <property type="component" value="Unassembled WGS sequence"/>
</dbReference>
<keyword evidence="1" id="KW-0732">Signal</keyword>
<evidence type="ECO:0000313" key="2">
    <source>
        <dbReference type="EMBL" id="KAG2093485.1"/>
    </source>
</evidence>
<dbReference type="EMBL" id="JABBWM010000084">
    <property type="protein sequence ID" value="KAG2093485.1"/>
    <property type="molecule type" value="Genomic_DNA"/>
</dbReference>
<gene>
    <name evidence="2" type="ORF">F5147DRAFT_420222</name>
</gene>
<keyword evidence="3" id="KW-1185">Reference proteome</keyword>
<dbReference type="RefSeq" id="XP_041287198.1">
    <property type="nucleotide sequence ID" value="XM_041429735.1"/>
</dbReference>
<organism evidence="2 3">
    <name type="scientific">Suillus discolor</name>
    <dbReference type="NCBI Taxonomy" id="1912936"/>
    <lineage>
        <taxon>Eukaryota</taxon>
        <taxon>Fungi</taxon>
        <taxon>Dikarya</taxon>
        <taxon>Basidiomycota</taxon>
        <taxon>Agaricomycotina</taxon>
        <taxon>Agaricomycetes</taxon>
        <taxon>Agaricomycetidae</taxon>
        <taxon>Boletales</taxon>
        <taxon>Suillineae</taxon>
        <taxon>Suillaceae</taxon>
        <taxon>Suillus</taxon>
    </lineage>
</organism>
<protein>
    <recommendedName>
        <fullName evidence="4">Secreted protein</fullName>
    </recommendedName>
</protein>
<proteinExistence type="predicted"/>